<dbReference type="OrthoDB" id="1564555at2759"/>
<dbReference type="PROSITE" id="PS51203">
    <property type="entry name" value="CS"/>
    <property type="match status" value="1"/>
</dbReference>
<feature type="region of interest" description="Disordered" evidence="2">
    <location>
        <begin position="184"/>
        <end position="214"/>
    </location>
</feature>
<dbReference type="HOGENOM" id="CLU_078883_0_1_1"/>
<sequence>MANRLTPPAIWAQRNDRVYITIQLGDCKNPSIKVEENRVHFSGKGGPDQADYELTIDLFGEVNPEESKYSVLPRNIPILLMRKESGPYWPRLTKEKTKVHWLKTDFAKWRDEDDSDAEAGGDDQNFEDETNLGDDYGMMKQMGSFNAGGGPGGMPGGGMGGMPPGMMGGMGGMPGGGMPPGMMGGMPGMGDFNPEAMRMDGEEDSDDEDLPDLE</sequence>
<dbReference type="SUPFAM" id="SSF49764">
    <property type="entry name" value="HSP20-like chaperones"/>
    <property type="match status" value="1"/>
</dbReference>
<dbReference type="GO" id="GO:0006457">
    <property type="term" value="P:protein folding"/>
    <property type="evidence" value="ECO:0007669"/>
    <property type="project" value="TreeGrafter"/>
</dbReference>
<evidence type="ECO:0000313" key="5">
    <source>
        <dbReference type="EnsemblMetazoa" id="CapteP175529"/>
    </source>
</evidence>
<dbReference type="GO" id="GO:0051879">
    <property type="term" value="F:Hsp90 protein binding"/>
    <property type="evidence" value="ECO:0007669"/>
    <property type="project" value="InterPro"/>
</dbReference>
<gene>
    <name evidence="4" type="ORF">CAPTEDRAFT_175529</name>
</gene>
<organism evidence="4">
    <name type="scientific">Capitella teleta</name>
    <name type="common">Polychaete worm</name>
    <dbReference type="NCBI Taxonomy" id="283909"/>
    <lineage>
        <taxon>Eukaryota</taxon>
        <taxon>Metazoa</taxon>
        <taxon>Spiralia</taxon>
        <taxon>Lophotrochozoa</taxon>
        <taxon>Annelida</taxon>
        <taxon>Polychaeta</taxon>
        <taxon>Sedentaria</taxon>
        <taxon>Scolecida</taxon>
        <taxon>Capitellidae</taxon>
        <taxon>Capitella</taxon>
    </lineage>
</organism>
<evidence type="ECO:0000256" key="1">
    <source>
        <dbReference type="ARBA" id="ARBA00025733"/>
    </source>
</evidence>
<protein>
    <recommendedName>
        <fullName evidence="3">CS domain-containing protein</fullName>
    </recommendedName>
</protein>
<reference evidence="4 6" key="2">
    <citation type="journal article" date="2013" name="Nature">
        <title>Insights into bilaterian evolution from three spiralian genomes.</title>
        <authorList>
            <person name="Simakov O."/>
            <person name="Marletaz F."/>
            <person name="Cho S.J."/>
            <person name="Edsinger-Gonzales E."/>
            <person name="Havlak P."/>
            <person name="Hellsten U."/>
            <person name="Kuo D.H."/>
            <person name="Larsson T."/>
            <person name="Lv J."/>
            <person name="Arendt D."/>
            <person name="Savage R."/>
            <person name="Osoegawa K."/>
            <person name="de Jong P."/>
            <person name="Grimwood J."/>
            <person name="Chapman J.A."/>
            <person name="Shapiro H."/>
            <person name="Aerts A."/>
            <person name="Otillar R.P."/>
            <person name="Terry A.Y."/>
            <person name="Boore J.L."/>
            <person name="Grigoriev I.V."/>
            <person name="Lindberg D.R."/>
            <person name="Seaver E.C."/>
            <person name="Weisblat D.A."/>
            <person name="Putnam N.H."/>
            <person name="Rokhsar D.S."/>
        </authorList>
    </citation>
    <scope>NUCLEOTIDE SEQUENCE</scope>
    <source>
        <strain evidence="4 6">I ESC-2004</strain>
    </source>
</reference>
<dbReference type="Gene3D" id="2.60.40.790">
    <property type="match status" value="1"/>
</dbReference>
<dbReference type="PANTHER" id="PTHR22932">
    <property type="entry name" value="TELOMERASE-BINDING PROTEIN P23 HSP90 CO-CHAPERONE"/>
    <property type="match status" value="1"/>
</dbReference>
<evidence type="ECO:0000259" key="3">
    <source>
        <dbReference type="PROSITE" id="PS51203"/>
    </source>
</evidence>
<dbReference type="EMBL" id="AMQN01009986">
    <property type="status" value="NOT_ANNOTATED_CDS"/>
    <property type="molecule type" value="Genomic_DNA"/>
</dbReference>
<evidence type="ECO:0000313" key="4">
    <source>
        <dbReference type="EMBL" id="ELT99588.1"/>
    </source>
</evidence>
<proteinExistence type="inferred from homology"/>
<dbReference type="EMBL" id="KB306751">
    <property type="protein sequence ID" value="ELT99588.1"/>
    <property type="molecule type" value="Genomic_DNA"/>
</dbReference>
<dbReference type="Proteomes" id="UP000014760">
    <property type="component" value="Unassembled WGS sequence"/>
</dbReference>
<dbReference type="STRING" id="283909.R7U054"/>
<dbReference type="CDD" id="cd06465">
    <property type="entry name" value="p23_hB-ind1_like"/>
    <property type="match status" value="1"/>
</dbReference>
<evidence type="ECO:0000256" key="2">
    <source>
        <dbReference type="SAM" id="MobiDB-lite"/>
    </source>
</evidence>
<reference evidence="5" key="3">
    <citation type="submission" date="2015-06" db="UniProtKB">
        <authorList>
            <consortium name="EnsemblMetazoa"/>
        </authorList>
    </citation>
    <scope>IDENTIFICATION</scope>
</reference>
<dbReference type="Pfam" id="PF04969">
    <property type="entry name" value="CS"/>
    <property type="match status" value="1"/>
</dbReference>
<dbReference type="FunCoup" id="R7U054">
    <property type="interactions" value="2352"/>
</dbReference>
<dbReference type="EnsemblMetazoa" id="CapteT175529">
    <property type="protein sequence ID" value="CapteP175529"/>
    <property type="gene ID" value="CapteG175529"/>
</dbReference>
<dbReference type="GO" id="GO:0051131">
    <property type="term" value="P:chaperone-mediated protein complex assembly"/>
    <property type="evidence" value="ECO:0007669"/>
    <property type="project" value="TreeGrafter"/>
</dbReference>
<dbReference type="InterPro" id="IPR008978">
    <property type="entry name" value="HSP20-like_chaperone"/>
</dbReference>
<dbReference type="InterPro" id="IPR007052">
    <property type="entry name" value="CS_dom"/>
</dbReference>
<dbReference type="InterPro" id="IPR045250">
    <property type="entry name" value="p23-like"/>
</dbReference>
<dbReference type="GO" id="GO:0005829">
    <property type="term" value="C:cytosol"/>
    <property type="evidence" value="ECO:0007669"/>
    <property type="project" value="TreeGrafter"/>
</dbReference>
<dbReference type="FunFam" id="2.60.40.790:FF:000013">
    <property type="entry name" value="Very-long-chain (3R)-3-hydroxyacyl-CoA dehydratase"/>
    <property type="match status" value="1"/>
</dbReference>
<dbReference type="OMA" id="EEGPYWP"/>
<keyword evidence="6" id="KW-1185">Reference proteome</keyword>
<feature type="domain" description="CS" evidence="3">
    <location>
        <begin position="4"/>
        <end position="93"/>
    </location>
</feature>
<accession>R7U054</accession>
<dbReference type="GO" id="GO:0051087">
    <property type="term" value="F:protein-folding chaperone binding"/>
    <property type="evidence" value="ECO:0007669"/>
    <property type="project" value="TreeGrafter"/>
</dbReference>
<reference evidence="6" key="1">
    <citation type="submission" date="2012-12" db="EMBL/GenBank/DDBJ databases">
        <authorList>
            <person name="Hellsten U."/>
            <person name="Grimwood J."/>
            <person name="Chapman J.A."/>
            <person name="Shapiro H."/>
            <person name="Aerts A."/>
            <person name="Otillar R.P."/>
            <person name="Terry A.Y."/>
            <person name="Boore J.L."/>
            <person name="Simakov O."/>
            <person name="Marletaz F."/>
            <person name="Cho S.-J."/>
            <person name="Edsinger-Gonzales E."/>
            <person name="Havlak P."/>
            <person name="Kuo D.-H."/>
            <person name="Larsson T."/>
            <person name="Lv J."/>
            <person name="Arendt D."/>
            <person name="Savage R."/>
            <person name="Osoegawa K."/>
            <person name="de Jong P."/>
            <person name="Lindberg D.R."/>
            <person name="Seaver E.C."/>
            <person name="Weisblat D.A."/>
            <person name="Putnam N.H."/>
            <person name="Grigoriev I.V."/>
            <person name="Rokhsar D.S."/>
        </authorList>
    </citation>
    <scope>NUCLEOTIDE SEQUENCE</scope>
    <source>
        <strain evidence="6">I ESC-2004</strain>
    </source>
</reference>
<dbReference type="GO" id="GO:0005634">
    <property type="term" value="C:nucleus"/>
    <property type="evidence" value="ECO:0007669"/>
    <property type="project" value="TreeGrafter"/>
</dbReference>
<dbReference type="PANTHER" id="PTHR22932:SF1">
    <property type="entry name" value="CO-CHAPERONE PROTEIN DAF-41"/>
    <property type="match status" value="1"/>
</dbReference>
<evidence type="ECO:0000313" key="6">
    <source>
        <dbReference type="Proteomes" id="UP000014760"/>
    </source>
</evidence>
<comment type="similarity">
    <text evidence="1">Belongs to the p23/wos2 family.</text>
</comment>
<dbReference type="AlphaFoldDB" id="R7U054"/>
<feature type="compositionally biased region" description="Acidic residues" evidence="2">
    <location>
        <begin position="201"/>
        <end position="214"/>
    </location>
</feature>
<name>R7U054_CAPTE</name>